<dbReference type="Proteomes" id="UP000242497">
    <property type="component" value="Unassembled WGS sequence"/>
</dbReference>
<evidence type="ECO:0000313" key="1">
    <source>
        <dbReference type="EMBL" id="SHK44099.1"/>
    </source>
</evidence>
<dbReference type="STRING" id="1123349.SAMN02744037_02345"/>
<organism evidence="1 2">
    <name type="scientific">Tepidibacter formicigenes DSM 15518</name>
    <dbReference type="NCBI Taxonomy" id="1123349"/>
    <lineage>
        <taxon>Bacteria</taxon>
        <taxon>Bacillati</taxon>
        <taxon>Bacillota</taxon>
        <taxon>Clostridia</taxon>
        <taxon>Peptostreptococcales</taxon>
        <taxon>Peptostreptococcaceae</taxon>
        <taxon>Tepidibacter</taxon>
    </lineage>
</organism>
<dbReference type="InterPro" id="IPR006135">
    <property type="entry name" value="T3SS_substrate_exporter"/>
</dbReference>
<dbReference type="InterPro" id="IPR029025">
    <property type="entry name" value="T3SS_substrate_exporter_C"/>
</dbReference>
<dbReference type="PANTHER" id="PTHR30531">
    <property type="entry name" value="FLAGELLAR BIOSYNTHETIC PROTEIN FLHB"/>
    <property type="match status" value="1"/>
</dbReference>
<accession>A0A1M6SHG8</accession>
<keyword evidence="1" id="KW-0282">Flagellum</keyword>
<dbReference type="Gene3D" id="3.40.1690.10">
    <property type="entry name" value="secretion proteins EscU"/>
    <property type="match status" value="1"/>
</dbReference>
<protein>
    <submittedName>
        <fullName evidence="1">Flagellar biosynthesis protein</fullName>
    </submittedName>
</protein>
<dbReference type="AlphaFoldDB" id="A0A1M6SHG8"/>
<proteinExistence type="predicted"/>
<evidence type="ECO:0000313" key="2">
    <source>
        <dbReference type="Proteomes" id="UP000242497"/>
    </source>
</evidence>
<dbReference type="GO" id="GO:0009306">
    <property type="term" value="P:protein secretion"/>
    <property type="evidence" value="ECO:0007669"/>
    <property type="project" value="InterPro"/>
</dbReference>
<sequence>MMKKAVALSYNEEINYAPRVTASGKGYVAEKIIKKAKENNVPLYKDDNLTNNLINLDLGSEIPRELFEIVAKVLVFVENIDQKKGEKE</sequence>
<name>A0A1M6SHG8_9FIRM</name>
<dbReference type="EMBL" id="FRAE01000072">
    <property type="protein sequence ID" value="SHK44099.1"/>
    <property type="molecule type" value="Genomic_DNA"/>
</dbReference>
<keyword evidence="1" id="KW-0966">Cell projection</keyword>
<dbReference type="GO" id="GO:0005886">
    <property type="term" value="C:plasma membrane"/>
    <property type="evidence" value="ECO:0007669"/>
    <property type="project" value="TreeGrafter"/>
</dbReference>
<keyword evidence="2" id="KW-1185">Reference proteome</keyword>
<gene>
    <name evidence="1" type="ORF">SAMN02744037_02345</name>
</gene>
<dbReference type="OrthoDB" id="9810419at2"/>
<reference evidence="2" key="1">
    <citation type="submission" date="2016-11" db="EMBL/GenBank/DDBJ databases">
        <authorList>
            <person name="Varghese N."/>
            <person name="Submissions S."/>
        </authorList>
    </citation>
    <scope>NUCLEOTIDE SEQUENCE [LARGE SCALE GENOMIC DNA]</scope>
    <source>
        <strain evidence="2">DSM 15518</strain>
    </source>
</reference>
<dbReference type="PANTHER" id="PTHR30531:SF12">
    <property type="entry name" value="FLAGELLAR BIOSYNTHETIC PROTEIN FLHB"/>
    <property type="match status" value="1"/>
</dbReference>
<keyword evidence="1" id="KW-0969">Cilium</keyword>
<dbReference type="Pfam" id="PF01312">
    <property type="entry name" value="Bac_export_2"/>
    <property type="match status" value="1"/>
</dbReference>
<dbReference type="SUPFAM" id="SSF160544">
    <property type="entry name" value="EscU C-terminal domain-like"/>
    <property type="match status" value="1"/>
</dbReference>